<sequence>MDLSTTAPDLPRFRVLLIHGFAATGSCITAKTEPITQRIAELITPEILSEFPGGIEFLSPDAPLVLEPPIGLGWNSDDCVDDEHDKQTKIAEGKQQQTALGWWYGRDTVNNYKGIEVSLSSVAKFIHGRAIHGVIGFSQGGAMAGMVCSLVDCHNNSEKVAAIRAQGLPVDDYLCLPGQERLRFMMAIGGYQGTLKYYGSLYQWPMQTPSIHTLASMDAIVEHHLSMDLARAFVSYEIVEYFGSHFVPRDPASVNALARFAANASVRSVSHRSPTAIPPLSQSVNTSEDEDCSTATSSTGRSDRSKRSVTVWKRKRKTCVTWGRHMQVVAPPAKLGKQQQYKGFSLPQTYAGF</sequence>
<dbReference type="InterPro" id="IPR029058">
    <property type="entry name" value="AB_hydrolase_fold"/>
</dbReference>
<evidence type="ECO:0000256" key="2">
    <source>
        <dbReference type="SAM" id="MobiDB-lite"/>
    </source>
</evidence>
<keyword evidence="1 4" id="KW-0378">Hydrolase</keyword>
<evidence type="ECO:0000256" key="1">
    <source>
        <dbReference type="ARBA" id="ARBA00022801"/>
    </source>
</evidence>
<dbReference type="GO" id="GO:0005634">
    <property type="term" value="C:nucleus"/>
    <property type="evidence" value="ECO:0007669"/>
    <property type="project" value="TreeGrafter"/>
</dbReference>
<evidence type="ECO:0000313" key="5">
    <source>
        <dbReference type="Proteomes" id="UP000326565"/>
    </source>
</evidence>
<dbReference type="AlphaFoldDB" id="A0A5N5WJK8"/>
<dbReference type="InterPro" id="IPR050593">
    <property type="entry name" value="LovG"/>
</dbReference>
<dbReference type="Pfam" id="PF03959">
    <property type="entry name" value="FSH1"/>
    <property type="match status" value="1"/>
</dbReference>
<dbReference type="EMBL" id="ML732439">
    <property type="protein sequence ID" value="KAB8067847.1"/>
    <property type="molecule type" value="Genomic_DNA"/>
</dbReference>
<proteinExistence type="predicted"/>
<evidence type="ECO:0000313" key="4">
    <source>
        <dbReference type="EMBL" id="KAB8067847.1"/>
    </source>
</evidence>
<dbReference type="InterPro" id="IPR005645">
    <property type="entry name" value="FSH-like_dom"/>
</dbReference>
<keyword evidence="5" id="KW-1185">Reference proteome</keyword>
<dbReference type="Proteomes" id="UP000326565">
    <property type="component" value="Unassembled WGS sequence"/>
</dbReference>
<dbReference type="GO" id="GO:0019748">
    <property type="term" value="P:secondary metabolic process"/>
    <property type="evidence" value="ECO:0007669"/>
    <property type="project" value="TreeGrafter"/>
</dbReference>
<dbReference type="GO" id="GO:0016787">
    <property type="term" value="F:hydrolase activity"/>
    <property type="evidence" value="ECO:0007669"/>
    <property type="project" value="UniProtKB-KW"/>
</dbReference>
<accession>A0A5N5WJK8</accession>
<feature type="region of interest" description="Disordered" evidence="2">
    <location>
        <begin position="271"/>
        <end position="309"/>
    </location>
</feature>
<evidence type="ECO:0000259" key="3">
    <source>
        <dbReference type="Pfam" id="PF03959"/>
    </source>
</evidence>
<dbReference type="GO" id="GO:0005737">
    <property type="term" value="C:cytoplasm"/>
    <property type="evidence" value="ECO:0007669"/>
    <property type="project" value="TreeGrafter"/>
</dbReference>
<reference evidence="4 5" key="1">
    <citation type="submission" date="2019-04" db="EMBL/GenBank/DDBJ databases">
        <title>Friends and foes A comparative genomics study of 23 Aspergillus species from section Flavi.</title>
        <authorList>
            <consortium name="DOE Joint Genome Institute"/>
            <person name="Kjaerbolling I."/>
            <person name="Vesth T."/>
            <person name="Frisvad J.C."/>
            <person name="Nybo J.L."/>
            <person name="Theobald S."/>
            <person name="Kildgaard S."/>
            <person name="Isbrandt T."/>
            <person name="Kuo A."/>
            <person name="Sato A."/>
            <person name="Lyhne E.K."/>
            <person name="Kogle M.E."/>
            <person name="Wiebenga A."/>
            <person name="Kun R.S."/>
            <person name="Lubbers R.J."/>
            <person name="Makela M.R."/>
            <person name="Barry K."/>
            <person name="Chovatia M."/>
            <person name="Clum A."/>
            <person name="Daum C."/>
            <person name="Haridas S."/>
            <person name="He G."/>
            <person name="LaButti K."/>
            <person name="Lipzen A."/>
            <person name="Mondo S."/>
            <person name="Riley R."/>
            <person name="Salamov A."/>
            <person name="Simmons B.A."/>
            <person name="Magnuson J.K."/>
            <person name="Henrissat B."/>
            <person name="Mortensen U.H."/>
            <person name="Larsen T.O."/>
            <person name="Devries R.P."/>
            <person name="Grigoriev I.V."/>
            <person name="Machida M."/>
            <person name="Baker S.E."/>
            <person name="Andersen M.R."/>
        </authorList>
    </citation>
    <scope>NUCLEOTIDE SEQUENCE [LARGE SCALE GENOMIC DNA]</scope>
    <source>
        <strain evidence="4 5">CBS 151.66</strain>
    </source>
</reference>
<dbReference type="PANTHER" id="PTHR48070">
    <property type="entry name" value="ESTERASE OVCA2"/>
    <property type="match status" value="1"/>
</dbReference>
<feature type="domain" description="Serine hydrolase" evidence="3">
    <location>
        <begin position="13"/>
        <end position="252"/>
    </location>
</feature>
<dbReference type="Gene3D" id="3.40.50.1820">
    <property type="entry name" value="alpha/beta hydrolase"/>
    <property type="match status" value="1"/>
</dbReference>
<dbReference type="SUPFAM" id="SSF53474">
    <property type="entry name" value="alpha/beta-Hydrolases"/>
    <property type="match status" value="1"/>
</dbReference>
<name>A0A5N5WJK8_9EURO</name>
<protein>
    <submittedName>
        <fullName evidence="4">Serine hydrolase-domain-containing protein</fullName>
    </submittedName>
</protein>
<organism evidence="4 5">
    <name type="scientific">Aspergillus leporis</name>
    <dbReference type="NCBI Taxonomy" id="41062"/>
    <lineage>
        <taxon>Eukaryota</taxon>
        <taxon>Fungi</taxon>
        <taxon>Dikarya</taxon>
        <taxon>Ascomycota</taxon>
        <taxon>Pezizomycotina</taxon>
        <taxon>Eurotiomycetes</taxon>
        <taxon>Eurotiomycetidae</taxon>
        <taxon>Eurotiales</taxon>
        <taxon>Aspergillaceae</taxon>
        <taxon>Aspergillus</taxon>
        <taxon>Aspergillus subgen. Circumdati</taxon>
    </lineage>
</organism>
<dbReference type="OrthoDB" id="2094269at2759"/>
<dbReference type="PANTHER" id="PTHR48070:SF6">
    <property type="entry name" value="ESTERASE OVCA2"/>
    <property type="match status" value="1"/>
</dbReference>
<gene>
    <name evidence="4" type="ORF">BDV29DRAFT_162956</name>
</gene>